<sequence>MSLTTKNAIRLLLTATPYRTIWIPVLLFPLLFFYACRSQNRTVFGAYYLQTDKSTTLHLKEDSSFVYKTMRLDSFFVNSGTYHSTPKGIELSSLPQEQYSSFSDSVSFFTGITSFSFWDSEGISIDIRRIQINNGPSKAHYGNSLYYFEEDFKQADTIRFFFHGYGSISYPGDIKKISGNNAHRVTLYAACLPVLYQHTLFTARRNKLHGKAADQHWKRKTNK</sequence>
<keyword evidence="1" id="KW-0472">Membrane</keyword>
<evidence type="ECO:0008006" key="4">
    <source>
        <dbReference type="Google" id="ProtNLM"/>
    </source>
</evidence>
<accession>A0ABW6A6L7</accession>
<name>A0ABW6A6L7_9BACT</name>
<dbReference type="RefSeq" id="WP_386100400.1">
    <property type="nucleotide sequence ID" value="NZ_JBHUOZ010000003.1"/>
</dbReference>
<evidence type="ECO:0000256" key="1">
    <source>
        <dbReference type="SAM" id="Phobius"/>
    </source>
</evidence>
<proteinExistence type="predicted"/>
<keyword evidence="1" id="KW-1133">Transmembrane helix</keyword>
<organism evidence="2 3">
    <name type="scientific">Terrimonas rubra</name>
    <dbReference type="NCBI Taxonomy" id="1035890"/>
    <lineage>
        <taxon>Bacteria</taxon>
        <taxon>Pseudomonadati</taxon>
        <taxon>Bacteroidota</taxon>
        <taxon>Chitinophagia</taxon>
        <taxon>Chitinophagales</taxon>
        <taxon>Chitinophagaceae</taxon>
        <taxon>Terrimonas</taxon>
    </lineage>
</organism>
<reference evidence="3" key="1">
    <citation type="journal article" date="2019" name="Int. J. Syst. Evol. Microbiol.">
        <title>The Global Catalogue of Microorganisms (GCM) 10K type strain sequencing project: providing services to taxonomists for standard genome sequencing and annotation.</title>
        <authorList>
            <consortium name="The Broad Institute Genomics Platform"/>
            <consortium name="The Broad Institute Genome Sequencing Center for Infectious Disease"/>
            <person name="Wu L."/>
            <person name="Ma J."/>
        </authorList>
    </citation>
    <scope>NUCLEOTIDE SEQUENCE [LARGE SCALE GENOMIC DNA]</scope>
    <source>
        <strain evidence="3">KCTC 23299</strain>
    </source>
</reference>
<comment type="caution">
    <text evidence="2">The sequence shown here is derived from an EMBL/GenBank/DDBJ whole genome shotgun (WGS) entry which is preliminary data.</text>
</comment>
<feature type="transmembrane region" description="Helical" evidence="1">
    <location>
        <begin position="20"/>
        <end position="36"/>
    </location>
</feature>
<dbReference type="EMBL" id="JBHUOZ010000003">
    <property type="protein sequence ID" value="MFD2920983.1"/>
    <property type="molecule type" value="Genomic_DNA"/>
</dbReference>
<evidence type="ECO:0000313" key="3">
    <source>
        <dbReference type="Proteomes" id="UP001597511"/>
    </source>
</evidence>
<evidence type="ECO:0000313" key="2">
    <source>
        <dbReference type="EMBL" id="MFD2920983.1"/>
    </source>
</evidence>
<keyword evidence="3" id="KW-1185">Reference proteome</keyword>
<gene>
    <name evidence="2" type="ORF">ACFS6H_14760</name>
</gene>
<dbReference type="Proteomes" id="UP001597511">
    <property type="component" value="Unassembled WGS sequence"/>
</dbReference>
<keyword evidence="1" id="KW-0812">Transmembrane</keyword>
<protein>
    <recommendedName>
        <fullName evidence="4">Lipoprotein</fullName>
    </recommendedName>
</protein>